<dbReference type="VEuPathDB" id="VectorBase:CSON009791"/>
<dbReference type="EMBL" id="UFQS01003923">
    <property type="protein sequence ID" value="SSX16037.1"/>
    <property type="molecule type" value="Genomic_DNA"/>
</dbReference>
<dbReference type="InterPro" id="IPR036378">
    <property type="entry name" value="FAS1_dom_sf"/>
</dbReference>
<evidence type="ECO:0000313" key="3">
    <source>
        <dbReference type="EMBL" id="SSX35370.1"/>
    </source>
</evidence>
<evidence type="ECO:0000313" key="2">
    <source>
        <dbReference type="EMBL" id="SSX16037.1"/>
    </source>
</evidence>
<dbReference type="EMBL" id="UFQT01003923">
    <property type="protein sequence ID" value="SSX35370.1"/>
    <property type="molecule type" value="Genomic_DNA"/>
</dbReference>
<protein>
    <submittedName>
        <fullName evidence="2">CSON009791 protein</fullName>
    </submittedName>
</protein>
<sequence length="186" mass="21374">MSHSKRLKVVTRLLFIGVIICLTGNGKNTVFGATLNESSGSNRHSSSLIHNTVATKEMLIDESPAHRHPESTSSEEHNKKKGHEMNYLLDFLADMKTGTKVFQHFYMHSNLTKIVEDGSYTILIPSDNAFQRWHPIDWGFYPFNESVKIAQTRNRRWLKIELGWFYFCYEEMKPSKLVRGGYCGNG</sequence>
<organism evidence="2">
    <name type="scientific">Culicoides sonorensis</name>
    <name type="common">Biting midge</name>
    <dbReference type="NCBI Taxonomy" id="179676"/>
    <lineage>
        <taxon>Eukaryota</taxon>
        <taxon>Metazoa</taxon>
        <taxon>Ecdysozoa</taxon>
        <taxon>Arthropoda</taxon>
        <taxon>Hexapoda</taxon>
        <taxon>Insecta</taxon>
        <taxon>Pterygota</taxon>
        <taxon>Neoptera</taxon>
        <taxon>Endopterygota</taxon>
        <taxon>Diptera</taxon>
        <taxon>Nematocera</taxon>
        <taxon>Chironomoidea</taxon>
        <taxon>Ceratopogonidae</taxon>
        <taxon>Ceratopogoninae</taxon>
        <taxon>Culicoides</taxon>
        <taxon>Monoculicoides</taxon>
    </lineage>
</organism>
<gene>
    <name evidence="2" type="primary">CSON009791</name>
</gene>
<dbReference type="SUPFAM" id="SSF82153">
    <property type="entry name" value="FAS1 domain"/>
    <property type="match status" value="1"/>
</dbReference>
<feature type="region of interest" description="Disordered" evidence="1">
    <location>
        <begin position="61"/>
        <end position="80"/>
    </location>
</feature>
<dbReference type="AlphaFoldDB" id="A0A336LGZ8"/>
<accession>A0A336LGZ8</accession>
<evidence type="ECO:0000256" key="1">
    <source>
        <dbReference type="SAM" id="MobiDB-lite"/>
    </source>
</evidence>
<proteinExistence type="predicted"/>
<reference evidence="2" key="1">
    <citation type="submission" date="2018-04" db="EMBL/GenBank/DDBJ databases">
        <authorList>
            <person name="Go L.Y."/>
            <person name="Mitchell J.A."/>
        </authorList>
    </citation>
    <scope>NUCLEOTIDE SEQUENCE</scope>
    <source>
        <tissue evidence="2">Whole organism</tissue>
    </source>
</reference>
<reference evidence="3" key="2">
    <citation type="submission" date="2018-07" db="EMBL/GenBank/DDBJ databases">
        <authorList>
            <person name="Quirk P.G."/>
            <person name="Krulwich T.A."/>
        </authorList>
    </citation>
    <scope>NUCLEOTIDE SEQUENCE</scope>
</reference>
<feature type="compositionally biased region" description="Basic and acidic residues" evidence="1">
    <location>
        <begin position="63"/>
        <end position="78"/>
    </location>
</feature>
<name>A0A336LGZ8_CULSO</name>